<organism evidence="2">
    <name type="scientific">Neobacillus citreus</name>
    <dbReference type="NCBI Taxonomy" id="2833578"/>
    <lineage>
        <taxon>Bacteria</taxon>
        <taxon>Bacillati</taxon>
        <taxon>Bacillota</taxon>
        <taxon>Bacilli</taxon>
        <taxon>Bacillales</taxon>
        <taxon>Bacillaceae</taxon>
        <taxon>Neobacillus</taxon>
    </lineage>
</organism>
<comment type="caution">
    <text evidence="2">The sequence shown here is derived from an EMBL/GenBank/DDBJ whole genome shotgun (WGS) entry which is preliminary data.</text>
</comment>
<dbReference type="InterPro" id="IPR058705">
    <property type="entry name" value="A_ENA"/>
</dbReference>
<evidence type="ECO:0000313" key="2">
    <source>
        <dbReference type="EMBL" id="MBS4184354.1"/>
    </source>
</evidence>
<dbReference type="RefSeq" id="WP_213144240.1">
    <property type="nucleotide sequence ID" value="NZ_JAGYPE020000056.1"/>
</dbReference>
<accession>A0A942T1M0</accession>
<evidence type="ECO:0000313" key="4">
    <source>
        <dbReference type="Proteomes" id="UP000677265"/>
    </source>
</evidence>
<dbReference type="EMBL" id="JAGYPE020000056">
    <property type="protein sequence ID" value="MCH6268421.1"/>
    <property type="molecule type" value="Genomic_DNA"/>
</dbReference>
<gene>
    <name evidence="3" type="ORF">KHB02_023080</name>
    <name evidence="2" type="ORF">KHB02_23450</name>
</gene>
<proteinExistence type="predicted"/>
<keyword evidence="1" id="KW-0175">Coiled coil</keyword>
<dbReference type="Pfam" id="PF26595">
    <property type="entry name" value="A_ENA"/>
    <property type="match status" value="1"/>
</dbReference>
<reference evidence="2" key="1">
    <citation type="submission" date="2021-05" db="EMBL/GenBank/DDBJ databases">
        <title>Novel Bacillus species.</title>
        <authorList>
            <person name="Liu G."/>
        </authorList>
    </citation>
    <scope>NUCLEOTIDE SEQUENCE</scope>
    <source>
        <strain evidence="2 4">FJAT-50051</strain>
    </source>
</reference>
<evidence type="ECO:0000256" key="1">
    <source>
        <dbReference type="SAM" id="Coils"/>
    </source>
</evidence>
<keyword evidence="4" id="KW-1185">Reference proteome</keyword>
<dbReference type="EMBL" id="JAGYPE010000004">
    <property type="protein sequence ID" value="MBS4184354.1"/>
    <property type="molecule type" value="Genomic_DNA"/>
</dbReference>
<feature type="coiled-coil region" evidence="1">
    <location>
        <begin position="34"/>
        <end position="78"/>
    </location>
</feature>
<name>A0A942T1M0_9BACI</name>
<dbReference type="Proteomes" id="UP000677265">
    <property type="component" value="Unassembled WGS sequence"/>
</dbReference>
<protein>
    <submittedName>
        <fullName evidence="2">Uncharacterized protein</fullName>
    </submittedName>
</protein>
<sequence>MGLPEIPKDFHIPKRRDVVTLKLAGIAMMEQSLANLLETEVKILRKTVKDAKCKRASKKDLKKANRKAERVLRAIIAKEILLLFELEDTIDFLL</sequence>
<dbReference type="AlphaFoldDB" id="A0A942T1M0"/>
<evidence type="ECO:0000313" key="3">
    <source>
        <dbReference type="EMBL" id="MCH6268421.1"/>
    </source>
</evidence>